<feature type="binding site" evidence="17">
    <location>
        <position position="103"/>
    </location>
    <ligand>
        <name>[4Fe-4S] cluster</name>
        <dbReference type="ChEBI" id="CHEBI:49883"/>
    </ligand>
</feature>
<evidence type="ECO:0000256" key="1">
    <source>
        <dbReference type="ARBA" id="ARBA00002268"/>
    </source>
</evidence>
<evidence type="ECO:0000256" key="4">
    <source>
        <dbReference type="ARBA" id="ARBA00012622"/>
    </source>
</evidence>
<keyword evidence="6 17" id="KW-0004">4Fe-4S</keyword>
<evidence type="ECO:0000256" key="13">
    <source>
        <dbReference type="ARBA" id="ARBA00023157"/>
    </source>
</evidence>
<feature type="binding site" evidence="17">
    <location>
        <position position="21"/>
    </location>
    <ligand>
        <name>[4Fe-4S] cluster</name>
        <dbReference type="ChEBI" id="CHEBI:49883"/>
    </ligand>
</feature>
<keyword evidence="14 17" id="KW-0676">Redox-active center</keyword>
<evidence type="ECO:0000256" key="14">
    <source>
        <dbReference type="ARBA" id="ARBA00023284"/>
    </source>
</evidence>
<dbReference type="RefSeq" id="WP_078736114.1">
    <property type="nucleotide sequence ID" value="NZ_FUXE01000001.1"/>
</dbReference>
<accession>A0A1T4KQL9</accession>
<evidence type="ECO:0000256" key="11">
    <source>
        <dbReference type="ARBA" id="ARBA00023004"/>
    </source>
</evidence>
<reference evidence="19" key="1">
    <citation type="submission" date="2017-02" db="EMBL/GenBank/DDBJ databases">
        <authorList>
            <person name="Varghese N."/>
            <person name="Submissions S."/>
        </authorList>
    </citation>
    <scope>NUCLEOTIDE SEQUENCE [LARGE SCALE GENOMIC DNA]</scope>
    <source>
        <strain evidence="19">ATCC 51356</strain>
    </source>
</reference>
<keyword evidence="8 17" id="KW-0479">Metal-binding</keyword>
<dbReference type="HAMAP" id="MF_02089">
    <property type="entry name" value="QueH"/>
    <property type="match status" value="1"/>
</dbReference>
<evidence type="ECO:0000313" key="19">
    <source>
        <dbReference type="Proteomes" id="UP000190121"/>
    </source>
</evidence>
<evidence type="ECO:0000256" key="12">
    <source>
        <dbReference type="ARBA" id="ARBA00023014"/>
    </source>
</evidence>
<keyword evidence="7 17" id="KW-0819">tRNA processing</keyword>
<comment type="pathway">
    <text evidence="2 17">tRNA modification; tRNA-queuosine biosynthesis.</text>
</comment>
<dbReference type="UniPathway" id="UPA00392"/>
<evidence type="ECO:0000256" key="17">
    <source>
        <dbReference type="HAMAP-Rule" id="MF_02089"/>
    </source>
</evidence>
<keyword evidence="10 17" id="KW-0560">Oxidoreductase</keyword>
<organism evidence="18 19">
    <name type="scientific">Porphyromonas circumdentaria</name>
    <dbReference type="NCBI Taxonomy" id="29524"/>
    <lineage>
        <taxon>Bacteria</taxon>
        <taxon>Pseudomonadati</taxon>
        <taxon>Bacteroidota</taxon>
        <taxon>Bacteroidia</taxon>
        <taxon>Bacteroidales</taxon>
        <taxon>Porphyromonadaceae</taxon>
        <taxon>Porphyromonas</taxon>
    </lineage>
</organism>
<name>A0A1T4KQL9_9PORP</name>
<dbReference type="Pfam" id="PF02677">
    <property type="entry name" value="QueH"/>
    <property type="match status" value="1"/>
</dbReference>
<evidence type="ECO:0000256" key="5">
    <source>
        <dbReference type="ARBA" id="ARBA00016895"/>
    </source>
</evidence>
<dbReference type="InterPro" id="IPR003828">
    <property type="entry name" value="QueH"/>
</dbReference>
<evidence type="ECO:0000256" key="9">
    <source>
        <dbReference type="ARBA" id="ARBA00022785"/>
    </source>
</evidence>
<evidence type="ECO:0000256" key="16">
    <source>
        <dbReference type="ARBA" id="ARBA00047415"/>
    </source>
</evidence>
<gene>
    <name evidence="17" type="primary">queH</name>
    <name evidence="18" type="ORF">SAMN02745171_00148</name>
</gene>
<dbReference type="PANTHER" id="PTHR36701">
    <property type="entry name" value="EPOXYQUEUOSINE REDUCTASE QUEH"/>
    <property type="match status" value="1"/>
</dbReference>
<evidence type="ECO:0000256" key="8">
    <source>
        <dbReference type="ARBA" id="ARBA00022723"/>
    </source>
</evidence>
<evidence type="ECO:0000256" key="15">
    <source>
        <dbReference type="ARBA" id="ARBA00031446"/>
    </source>
</evidence>
<dbReference type="STRING" id="29524.SAMN02745171_00148"/>
<keyword evidence="13 17" id="KW-1015">Disulfide bond</keyword>
<comment type="catalytic activity">
    <reaction evidence="16 17">
        <text>epoxyqueuosine(34) in tRNA + AH2 = queuosine(34) in tRNA + A + H2O</text>
        <dbReference type="Rhea" id="RHEA:32159"/>
        <dbReference type="Rhea" id="RHEA-COMP:18571"/>
        <dbReference type="Rhea" id="RHEA-COMP:18582"/>
        <dbReference type="ChEBI" id="CHEBI:13193"/>
        <dbReference type="ChEBI" id="CHEBI:15377"/>
        <dbReference type="ChEBI" id="CHEBI:17499"/>
        <dbReference type="ChEBI" id="CHEBI:194431"/>
        <dbReference type="ChEBI" id="CHEBI:194443"/>
        <dbReference type="EC" id="1.17.99.6"/>
    </reaction>
</comment>
<evidence type="ECO:0000256" key="10">
    <source>
        <dbReference type="ARBA" id="ARBA00023002"/>
    </source>
</evidence>
<dbReference type="EMBL" id="FUXE01000001">
    <property type="protein sequence ID" value="SJZ44701.1"/>
    <property type="molecule type" value="Genomic_DNA"/>
</dbReference>
<sequence length="199" mass="23195">MYDFSKIEIPEGAQQVVLHTCCAPCSSAIIKALQSRGVRVIVFFYNPNIHPIEEYNRRKAEIVRYAQSNDIPFFDGDYDAEQWFEHIKGYEEAPERGERCARCFELRLMKTAAFAQAMGVRYFATTLASSRWKSLTQIEAAGRKAESTFEGTCFWHRNWRKDGLQELRQQIILQEGFYNQTYCGCVFSQESGERKKRQQ</sequence>
<protein>
    <recommendedName>
        <fullName evidence="5 17">Epoxyqueuosine reductase QueH</fullName>
        <ecNumber evidence="4 17">1.17.99.6</ecNumber>
    </recommendedName>
    <alternativeName>
        <fullName evidence="15 17">Queuosine biosynthesis protein QueH</fullName>
    </alternativeName>
</protein>
<feature type="binding site" evidence="17">
    <location>
        <position position="100"/>
    </location>
    <ligand>
        <name>[4Fe-4S] cluster</name>
        <dbReference type="ChEBI" id="CHEBI:49883"/>
    </ligand>
</feature>
<evidence type="ECO:0000256" key="7">
    <source>
        <dbReference type="ARBA" id="ARBA00022694"/>
    </source>
</evidence>
<dbReference type="AlphaFoldDB" id="A0A1T4KQL9"/>
<evidence type="ECO:0000313" key="18">
    <source>
        <dbReference type="EMBL" id="SJZ44701.1"/>
    </source>
</evidence>
<dbReference type="OrthoDB" id="9801033at2"/>
<keyword evidence="11 17" id="KW-0408">Iron</keyword>
<evidence type="ECO:0000256" key="3">
    <source>
        <dbReference type="ARBA" id="ARBA00008207"/>
    </source>
</evidence>
<keyword evidence="9 17" id="KW-0671">Queuosine biosynthesis</keyword>
<dbReference type="EC" id="1.17.99.6" evidence="4 17"/>
<dbReference type="GO" id="GO:0046872">
    <property type="term" value="F:metal ion binding"/>
    <property type="evidence" value="ECO:0007669"/>
    <property type="project" value="UniProtKB-KW"/>
</dbReference>
<dbReference type="GO" id="GO:0051539">
    <property type="term" value="F:4 iron, 4 sulfur cluster binding"/>
    <property type="evidence" value="ECO:0007669"/>
    <property type="project" value="UniProtKB-UniRule"/>
</dbReference>
<feature type="binding site" evidence="17">
    <location>
        <position position="22"/>
    </location>
    <ligand>
        <name>[4Fe-4S] cluster</name>
        <dbReference type="ChEBI" id="CHEBI:49883"/>
    </ligand>
</feature>
<comment type="similarity">
    <text evidence="3 17">Belongs to the QueH family.</text>
</comment>
<evidence type="ECO:0000256" key="6">
    <source>
        <dbReference type="ARBA" id="ARBA00022485"/>
    </source>
</evidence>
<dbReference type="PANTHER" id="PTHR36701:SF1">
    <property type="entry name" value="EPOXYQUEUOSINE REDUCTASE QUEH"/>
    <property type="match status" value="1"/>
</dbReference>
<dbReference type="GO" id="GO:0008616">
    <property type="term" value="P:tRNA queuosine(34) biosynthetic process"/>
    <property type="evidence" value="ECO:0007669"/>
    <property type="project" value="UniProtKB-UniRule"/>
</dbReference>
<keyword evidence="19" id="KW-1185">Reference proteome</keyword>
<dbReference type="Proteomes" id="UP000190121">
    <property type="component" value="Unassembled WGS sequence"/>
</dbReference>
<dbReference type="GO" id="GO:0052693">
    <property type="term" value="F:epoxyqueuosine reductase activity"/>
    <property type="evidence" value="ECO:0007669"/>
    <property type="project" value="UniProtKB-UniRule"/>
</dbReference>
<feature type="disulfide bond" description="Redox-active" evidence="17">
    <location>
        <begin position="183"/>
        <end position="185"/>
    </location>
</feature>
<evidence type="ECO:0000256" key="2">
    <source>
        <dbReference type="ARBA" id="ARBA00004691"/>
    </source>
</evidence>
<comment type="function">
    <text evidence="1 17">Catalyzes the conversion of epoxyqueuosine (oQ) to queuosine (Q), which is a hypermodified base found in the wobble positions of tRNA(Asp), tRNA(Asn), tRNA(His) and tRNA(Tyr).</text>
</comment>
<keyword evidence="12 17" id="KW-0411">Iron-sulfur</keyword>
<proteinExistence type="inferred from homology"/>